<dbReference type="AlphaFoldDB" id="A0A1G7DDG1"/>
<dbReference type="PROSITE" id="PS51729">
    <property type="entry name" value="GNAT_YJDJ"/>
    <property type="match status" value="1"/>
</dbReference>
<evidence type="ECO:0000313" key="2">
    <source>
        <dbReference type="EMBL" id="SDE49030.1"/>
    </source>
</evidence>
<sequence>MSDREIRREGGPERGRYALDLGGGAEAELTWVARGDARVATHTGVPRAHEGRGHAAALVCAMVEDAEAQGFRIVPACSYVALWARRHPEKAALFA</sequence>
<dbReference type="Pfam" id="PF14542">
    <property type="entry name" value="Acetyltransf_CG"/>
    <property type="match status" value="1"/>
</dbReference>
<evidence type="ECO:0000259" key="1">
    <source>
        <dbReference type="PROSITE" id="PS51729"/>
    </source>
</evidence>
<dbReference type="OrthoDB" id="9800945at2"/>
<dbReference type="Gene3D" id="3.40.630.30">
    <property type="match status" value="1"/>
</dbReference>
<feature type="domain" description="N-acetyltransferase" evidence="1">
    <location>
        <begin position="9"/>
        <end position="95"/>
    </location>
</feature>
<organism evidence="2 3">
    <name type="scientific">Limimaricola pyoseonensis</name>
    <dbReference type="NCBI Taxonomy" id="521013"/>
    <lineage>
        <taxon>Bacteria</taxon>
        <taxon>Pseudomonadati</taxon>
        <taxon>Pseudomonadota</taxon>
        <taxon>Alphaproteobacteria</taxon>
        <taxon>Rhodobacterales</taxon>
        <taxon>Paracoccaceae</taxon>
        <taxon>Limimaricola</taxon>
    </lineage>
</organism>
<dbReference type="RefSeq" id="WP_090111265.1">
    <property type="nucleotide sequence ID" value="NZ_FNAT01000002.1"/>
</dbReference>
<dbReference type="PANTHER" id="PTHR31435">
    <property type="entry name" value="PROTEIN NATD1"/>
    <property type="match status" value="1"/>
</dbReference>
<dbReference type="STRING" id="521013.SAMN04488567_1870"/>
<dbReference type="EMBL" id="FNAT01000002">
    <property type="protein sequence ID" value="SDE49030.1"/>
    <property type="molecule type" value="Genomic_DNA"/>
</dbReference>
<name>A0A1G7DDG1_9RHOB</name>
<dbReference type="SUPFAM" id="SSF55729">
    <property type="entry name" value="Acyl-CoA N-acyltransferases (Nat)"/>
    <property type="match status" value="1"/>
</dbReference>
<evidence type="ECO:0000313" key="3">
    <source>
        <dbReference type="Proteomes" id="UP000198922"/>
    </source>
</evidence>
<dbReference type="Proteomes" id="UP000198922">
    <property type="component" value="Unassembled WGS sequence"/>
</dbReference>
<dbReference type="InterPro" id="IPR031165">
    <property type="entry name" value="GNAT_YJDJ"/>
</dbReference>
<dbReference type="InterPro" id="IPR045057">
    <property type="entry name" value="Gcn5-rel_NAT"/>
</dbReference>
<proteinExistence type="predicted"/>
<gene>
    <name evidence="2" type="ORF">SAMN04488567_1870</name>
</gene>
<accession>A0A1G7DDG1</accession>
<reference evidence="3" key="1">
    <citation type="submission" date="2016-10" db="EMBL/GenBank/DDBJ databases">
        <authorList>
            <person name="Varghese N."/>
            <person name="Submissions S."/>
        </authorList>
    </citation>
    <scope>NUCLEOTIDE SEQUENCE [LARGE SCALE GENOMIC DNA]</scope>
    <source>
        <strain evidence="3">DSM 21424</strain>
    </source>
</reference>
<dbReference type="PANTHER" id="PTHR31435:SF9">
    <property type="entry name" value="PROTEIN NATD1"/>
    <property type="match status" value="1"/>
</dbReference>
<dbReference type="InterPro" id="IPR016181">
    <property type="entry name" value="Acyl_CoA_acyltransferase"/>
</dbReference>
<protein>
    <recommendedName>
        <fullName evidence="1">N-acetyltransferase domain-containing protein</fullName>
    </recommendedName>
</protein>
<keyword evidence="3" id="KW-1185">Reference proteome</keyword>